<gene>
    <name evidence="1" type="ORF">ACFODK_06665</name>
</gene>
<sequence>ASCSLIIPMICSSVKRLFLIHLLLRVGQTLHYIEGGNGGQVTFHALSSAFGRKDQKNSPIIRLHLFRWIINGEEKYGAIQ</sequence>
<keyword evidence="2" id="KW-1185">Reference proteome</keyword>
<dbReference type="EMBL" id="JBHRSU010000014">
    <property type="protein sequence ID" value="MFC3100567.1"/>
    <property type="molecule type" value="Genomic_DNA"/>
</dbReference>
<proteinExistence type="predicted"/>
<organism evidence="1 2">
    <name type="scientific">Alteraurantiacibacter lauratis</name>
    <dbReference type="NCBI Taxonomy" id="2054627"/>
    <lineage>
        <taxon>Bacteria</taxon>
        <taxon>Pseudomonadati</taxon>
        <taxon>Pseudomonadota</taxon>
        <taxon>Alphaproteobacteria</taxon>
        <taxon>Sphingomonadales</taxon>
        <taxon>Erythrobacteraceae</taxon>
        <taxon>Alteraurantiacibacter</taxon>
    </lineage>
</organism>
<accession>A0ABV7ED28</accession>
<dbReference type="RefSeq" id="WP_377923249.1">
    <property type="nucleotide sequence ID" value="NZ_JBHRSU010000014.1"/>
</dbReference>
<dbReference type="Proteomes" id="UP001595378">
    <property type="component" value="Unassembled WGS sequence"/>
</dbReference>
<evidence type="ECO:0000313" key="2">
    <source>
        <dbReference type="Proteomes" id="UP001595378"/>
    </source>
</evidence>
<feature type="non-terminal residue" evidence="1">
    <location>
        <position position="1"/>
    </location>
</feature>
<reference evidence="2" key="1">
    <citation type="journal article" date="2019" name="Int. J. Syst. Evol. Microbiol.">
        <title>The Global Catalogue of Microorganisms (GCM) 10K type strain sequencing project: providing services to taxonomists for standard genome sequencing and annotation.</title>
        <authorList>
            <consortium name="The Broad Institute Genomics Platform"/>
            <consortium name="The Broad Institute Genome Sequencing Center for Infectious Disease"/>
            <person name="Wu L."/>
            <person name="Ma J."/>
        </authorList>
    </citation>
    <scope>NUCLEOTIDE SEQUENCE [LARGE SCALE GENOMIC DNA]</scope>
    <source>
        <strain evidence="2">KCTC 52606</strain>
    </source>
</reference>
<protein>
    <submittedName>
        <fullName evidence="1">Uncharacterized protein</fullName>
    </submittedName>
</protein>
<evidence type="ECO:0000313" key="1">
    <source>
        <dbReference type="EMBL" id="MFC3100567.1"/>
    </source>
</evidence>
<comment type="caution">
    <text evidence="1">The sequence shown here is derived from an EMBL/GenBank/DDBJ whole genome shotgun (WGS) entry which is preliminary data.</text>
</comment>
<name>A0ABV7ED28_9SPHN</name>